<gene>
    <name evidence="3" type="ORF">BQ4739_LOCUS15813</name>
</gene>
<dbReference type="SUPFAM" id="SSF56349">
    <property type="entry name" value="DNA breaking-rejoining enzymes"/>
    <property type="match status" value="1"/>
</dbReference>
<protein>
    <recommendedName>
        <fullName evidence="5">Tyr recombinase domain-containing protein</fullName>
    </recommendedName>
</protein>
<sequence length="358" mass="39419">MGRLLLPKTECPGAECFPPGVAATQPRLALHQEALGYLKHDLADSTLGQYQQSLKYVVRVLLLLGLLPMLWAPQELVVCWVVAFFARSASYKTIVNYLKAWKYFLGVHGWDVSVWQGWQLLPRLLRGVKRVKGDAAKPKLPIPPALLLKFVRALPLGGPALALWAAILVGFFGFLRKGHLCVDGVGLGAVSMAVLRRKNFVFDHAAYCVHITVTMSKTNQFRQRQQVITIQGVKGHVLDPYAWLQKLFTLHPADGDAPAFGHVQGGVYVPLTYSRLLVGLKDLIKACGLDPSAYGGHSLRRGGATWAFQCGVHPLFIRIQGDWQSDTWLLYVGMSAAQKCAVTRMMQEKIASLPGAAI</sequence>
<dbReference type="GO" id="GO:0003677">
    <property type="term" value="F:DNA binding"/>
    <property type="evidence" value="ECO:0007669"/>
    <property type="project" value="InterPro"/>
</dbReference>
<evidence type="ECO:0000313" key="4">
    <source>
        <dbReference type="Proteomes" id="UP000256970"/>
    </source>
</evidence>
<keyword evidence="1" id="KW-0233">DNA recombination</keyword>
<dbReference type="GO" id="GO:0015074">
    <property type="term" value="P:DNA integration"/>
    <property type="evidence" value="ECO:0007669"/>
    <property type="project" value="InterPro"/>
</dbReference>
<dbReference type="EMBL" id="FNXT01001235">
    <property type="protein sequence ID" value="SZX75527.1"/>
    <property type="molecule type" value="Genomic_DNA"/>
</dbReference>
<dbReference type="Gene3D" id="1.10.443.10">
    <property type="entry name" value="Intergrase catalytic core"/>
    <property type="match status" value="1"/>
</dbReference>
<organism evidence="3 4">
    <name type="scientific">Tetradesmus obliquus</name>
    <name type="common">Green alga</name>
    <name type="synonym">Acutodesmus obliquus</name>
    <dbReference type="NCBI Taxonomy" id="3088"/>
    <lineage>
        <taxon>Eukaryota</taxon>
        <taxon>Viridiplantae</taxon>
        <taxon>Chlorophyta</taxon>
        <taxon>core chlorophytes</taxon>
        <taxon>Chlorophyceae</taxon>
        <taxon>CS clade</taxon>
        <taxon>Sphaeropleales</taxon>
        <taxon>Scenedesmaceae</taxon>
        <taxon>Tetradesmus</taxon>
    </lineage>
</organism>
<keyword evidence="2" id="KW-0472">Membrane</keyword>
<dbReference type="GO" id="GO:0006310">
    <property type="term" value="P:DNA recombination"/>
    <property type="evidence" value="ECO:0007669"/>
    <property type="project" value="UniProtKB-KW"/>
</dbReference>
<dbReference type="PANTHER" id="PTHR34605:SF5">
    <property type="entry name" value="INTEGRASE_RECOMBINASE XERD HOMOLOG"/>
    <property type="match status" value="1"/>
</dbReference>
<name>A0A383WD26_TETOB</name>
<dbReference type="InterPro" id="IPR052925">
    <property type="entry name" value="Phage_Integrase-like_Recomb"/>
</dbReference>
<dbReference type="AlphaFoldDB" id="A0A383WD26"/>
<keyword evidence="2" id="KW-0812">Transmembrane</keyword>
<dbReference type="STRING" id="3088.A0A383WD26"/>
<dbReference type="PANTHER" id="PTHR34605">
    <property type="entry name" value="PHAGE_INTEGRASE DOMAIN-CONTAINING PROTEIN"/>
    <property type="match status" value="1"/>
</dbReference>
<evidence type="ECO:0008006" key="5">
    <source>
        <dbReference type="Google" id="ProtNLM"/>
    </source>
</evidence>
<reference evidence="3 4" key="1">
    <citation type="submission" date="2016-10" db="EMBL/GenBank/DDBJ databases">
        <authorList>
            <person name="Cai Z."/>
        </authorList>
    </citation>
    <scope>NUCLEOTIDE SEQUENCE [LARGE SCALE GENOMIC DNA]</scope>
</reference>
<keyword evidence="2" id="KW-1133">Transmembrane helix</keyword>
<evidence type="ECO:0000256" key="2">
    <source>
        <dbReference type="SAM" id="Phobius"/>
    </source>
</evidence>
<dbReference type="InterPro" id="IPR011010">
    <property type="entry name" value="DNA_brk_join_enz"/>
</dbReference>
<feature type="transmembrane region" description="Helical" evidence="2">
    <location>
        <begin position="156"/>
        <end position="175"/>
    </location>
</feature>
<evidence type="ECO:0000313" key="3">
    <source>
        <dbReference type="EMBL" id="SZX75527.1"/>
    </source>
</evidence>
<evidence type="ECO:0000256" key="1">
    <source>
        <dbReference type="ARBA" id="ARBA00023172"/>
    </source>
</evidence>
<dbReference type="InterPro" id="IPR013762">
    <property type="entry name" value="Integrase-like_cat_sf"/>
</dbReference>
<dbReference type="Proteomes" id="UP000256970">
    <property type="component" value="Unassembled WGS sequence"/>
</dbReference>
<accession>A0A383WD26</accession>
<proteinExistence type="predicted"/>
<keyword evidence="4" id="KW-1185">Reference proteome</keyword>